<dbReference type="AlphaFoldDB" id="A0A839VAV2"/>
<dbReference type="InterPro" id="IPR036388">
    <property type="entry name" value="WH-like_DNA-bd_sf"/>
</dbReference>
<dbReference type="GO" id="GO:0003677">
    <property type="term" value="F:DNA binding"/>
    <property type="evidence" value="ECO:0007669"/>
    <property type="project" value="UniProtKB-KW"/>
</dbReference>
<gene>
    <name evidence="1" type="ORF">FHR94_003911</name>
</gene>
<accession>A0A839VAV2</accession>
<keyword evidence="2" id="KW-1185">Reference proteome</keyword>
<dbReference type="SUPFAM" id="SSF46785">
    <property type="entry name" value="Winged helix' DNA-binding domain"/>
    <property type="match status" value="1"/>
</dbReference>
<dbReference type="InterPro" id="IPR036390">
    <property type="entry name" value="WH_DNA-bd_sf"/>
</dbReference>
<proteinExistence type="predicted"/>
<name>A0A839VAV2_9GAMM</name>
<sequence length="141" mass="15831">MTDDPDERYLEGPYDTLSATPRLKLSTTELARFIDFIEKFEEETEQSLSMSPGYREMRMMLHVMRNHLAGRLTTPTSLADASGLTYGTAKRGIESLIKRGLILSRPRTKSGKTVSLHPSPAMIAEWEAYAGKIRALPSRNV</sequence>
<dbReference type="EMBL" id="JACHXP010000045">
    <property type="protein sequence ID" value="MBB3192612.1"/>
    <property type="molecule type" value="Genomic_DNA"/>
</dbReference>
<evidence type="ECO:0000313" key="1">
    <source>
        <dbReference type="EMBL" id="MBB3192612.1"/>
    </source>
</evidence>
<comment type="caution">
    <text evidence="1">The sequence shown here is derived from an EMBL/GenBank/DDBJ whole genome shotgun (WGS) entry which is preliminary data.</text>
</comment>
<protein>
    <submittedName>
        <fullName evidence="1">DNA-binding MarR family transcriptional regulator</fullName>
    </submittedName>
</protein>
<dbReference type="Proteomes" id="UP000547614">
    <property type="component" value="Unassembled WGS sequence"/>
</dbReference>
<reference evidence="1 2" key="1">
    <citation type="submission" date="2020-08" db="EMBL/GenBank/DDBJ databases">
        <title>Genomic Encyclopedia of Type Strains, Phase III (KMG-III): the genomes of soil and plant-associated and newly described type strains.</title>
        <authorList>
            <person name="Whitman W."/>
        </authorList>
    </citation>
    <scope>NUCLEOTIDE SEQUENCE [LARGE SCALE GENOMIC DNA]</scope>
    <source>
        <strain evidence="1 2">CECT 7282</strain>
    </source>
</reference>
<dbReference type="Gene3D" id="1.10.10.10">
    <property type="entry name" value="Winged helix-like DNA-binding domain superfamily/Winged helix DNA-binding domain"/>
    <property type="match status" value="1"/>
</dbReference>
<evidence type="ECO:0000313" key="2">
    <source>
        <dbReference type="Proteomes" id="UP000547614"/>
    </source>
</evidence>
<dbReference type="RefSeq" id="WP_246390091.1">
    <property type="nucleotide sequence ID" value="NZ_JACHXP010000045.1"/>
</dbReference>
<keyword evidence="1" id="KW-0238">DNA-binding</keyword>
<organism evidence="1 2">
    <name type="scientific">Halomonas cerina</name>
    <dbReference type="NCBI Taxonomy" id="447424"/>
    <lineage>
        <taxon>Bacteria</taxon>
        <taxon>Pseudomonadati</taxon>
        <taxon>Pseudomonadota</taxon>
        <taxon>Gammaproteobacteria</taxon>
        <taxon>Oceanospirillales</taxon>
        <taxon>Halomonadaceae</taxon>
        <taxon>Halomonas</taxon>
    </lineage>
</organism>